<dbReference type="Pfam" id="PF02909">
    <property type="entry name" value="TetR_C_1"/>
    <property type="match status" value="1"/>
</dbReference>
<dbReference type="GO" id="GO:0003677">
    <property type="term" value="F:DNA binding"/>
    <property type="evidence" value="ECO:0007669"/>
    <property type="project" value="UniProtKB-UniRule"/>
</dbReference>
<dbReference type="InterPro" id="IPR004111">
    <property type="entry name" value="Repressor_TetR_C"/>
</dbReference>
<dbReference type="OrthoDB" id="2570341at2"/>
<name>A0A1G8GBQ4_9ACTN</name>
<dbReference type="RefSeq" id="WP_093173299.1">
    <property type="nucleotide sequence ID" value="NZ_FNCN01000026.1"/>
</dbReference>
<keyword evidence="3" id="KW-0804">Transcription</keyword>
<dbReference type="GO" id="GO:0045892">
    <property type="term" value="P:negative regulation of DNA-templated transcription"/>
    <property type="evidence" value="ECO:0007669"/>
    <property type="project" value="InterPro"/>
</dbReference>
<proteinExistence type="predicted"/>
<dbReference type="InterPro" id="IPR009057">
    <property type="entry name" value="Homeodomain-like_sf"/>
</dbReference>
<evidence type="ECO:0000256" key="1">
    <source>
        <dbReference type="ARBA" id="ARBA00023015"/>
    </source>
</evidence>
<organism evidence="6 7">
    <name type="scientific">Sinosporangium album</name>
    <dbReference type="NCBI Taxonomy" id="504805"/>
    <lineage>
        <taxon>Bacteria</taxon>
        <taxon>Bacillati</taxon>
        <taxon>Actinomycetota</taxon>
        <taxon>Actinomycetes</taxon>
        <taxon>Streptosporangiales</taxon>
        <taxon>Streptosporangiaceae</taxon>
        <taxon>Sinosporangium</taxon>
    </lineage>
</organism>
<dbReference type="Gene3D" id="1.10.10.60">
    <property type="entry name" value="Homeodomain-like"/>
    <property type="match status" value="1"/>
</dbReference>
<evidence type="ECO:0000256" key="4">
    <source>
        <dbReference type="PROSITE-ProRule" id="PRU00335"/>
    </source>
</evidence>
<dbReference type="PROSITE" id="PS50977">
    <property type="entry name" value="HTH_TETR_2"/>
    <property type="match status" value="1"/>
</dbReference>
<keyword evidence="2 4" id="KW-0238">DNA-binding</keyword>
<dbReference type="SUPFAM" id="SSF46689">
    <property type="entry name" value="Homeodomain-like"/>
    <property type="match status" value="1"/>
</dbReference>
<keyword evidence="7" id="KW-1185">Reference proteome</keyword>
<evidence type="ECO:0000256" key="2">
    <source>
        <dbReference type="ARBA" id="ARBA00023125"/>
    </source>
</evidence>
<protein>
    <submittedName>
        <fullName evidence="6">Tetracyclin repressor, C-terminal all-alpha domain</fullName>
    </submittedName>
</protein>
<dbReference type="AlphaFoldDB" id="A0A1G8GBQ4"/>
<gene>
    <name evidence="6" type="ORF">SAMN05421505_12657</name>
</gene>
<evidence type="ECO:0000256" key="3">
    <source>
        <dbReference type="ARBA" id="ARBA00023163"/>
    </source>
</evidence>
<feature type="domain" description="HTH tetR-type" evidence="5">
    <location>
        <begin position="23"/>
        <end position="83"/>
    </location>
</feature>
<accession>A0A1G8GBQ4</accession>
<evidence type="ECO:0000259" key="5">
    <source>
        <dbReference type="PROSITE" id="PS50977"/>
    </source>
</evidence>
<dbReference type="InterPro" id="IPR001647">
    <property type="entry name" value="HTH_TetR"/>
</dbReference>
<dbReference type="Proteomes" id="UP000198923">
    <property type="component" value="Unassembled WGS sequence"/>
</dbReference>
<evidence type="ECO:0000313" key="6">
    <source>
        <dbReference type="EMBL" id="SDH91731.1"/>
    </source>
</evidence>
<dbReference type="Gene3D" id="1.10.357.10">
    <property type="entry name" value="Tetracycline Repressor, domain 2"/>
    <property type="match status" value="1"/>
</dbReference>
<feature type="DNA-binding region" description="H-T-H motif" evidence="4">
    <location>
        <begin position="46"/>
        <end position="65"/>
    </location>
</feature>
<reference evidence="6 7" key="1">
    <citation type="submission" date="2016-10" db="EMBL/GenBank/DDBJ databases">
        <authorList>
            <person name="de Groot N.N."/>
        </authorList>
    </citation>
    <scope>NUCLEOTIDE SEQUENCE [LARGE SCALE GENOMIC DNA]</scope>
    <source>
        <strain evidence="6 7">CPCC 201354</strain>
    </source>
</reference>
<sequence length="238" mass="26440">MPAEHDEPLWARIARPPSAPRQALSPLRIASVAVGIADSEGLDAITMRRLATELGVAPMAAYRYVSGKSDVLALMVDQVYGEHLPPEGDNWRDVAHSCAVNVRAMVLKHPWLMHLPSDPHLVLTPNRLAVTERSLRAFEGLGLTTDTTMAVFRTVTAYAHGILQIEISQQALMQHEGWTTGDEMRHGLAPAMTWFMNTGRYPALLRYAREATRKDDTDWQFETGLEYVISGIATQLNI</sequence>
<dbReference type="STRING" id="504805.SAMN05421505_12657"/>
<dbReference type="EMBL" id="FNCN01000026">
    <property type="protein sequence ID" value="SDH91731.1"/>
    <property type="molecule type" value="Genomic_DNA"/>
</dbReference>
<evidence type="ECO:0000313" key="7">
    <source>
        <dbReference type="Proteomes" id="UP000198923"/>
    </source>
</evidence>
<keyword evidence="1" id="KW-0805">Transcription regulation</keyword>
<dbReference type="SUPFAM" id="SSF48498">
    <property type="entry name" value="Tetracyclin repressor-like, C-terminal domain"/>
    <property type="match status" value="1"/>
</dbReference>
<dbReference type="InterPro" id="IPR036271">
    <property type="entry name" value="Tet_transcr_reg_TetR-rel_C_sf"/>
</dbReference>